<dbReference type="AlphaFoldDB" id="A0A8E2JUD3"/>
<organism evidence="2 3">
    <name type="scientific">Glonium stellatum</name>
    <dbReference type="NCBI Taxonomy" id="574774"/>
    <lineage>
        <taxon>Eukaryota</taxon>
        <taxon>Fungi</taxon>
        <taxon>Dikarya</taxon>
        <taxon>Ascomycota</taxon>
        <taxon>Pezizomycotina</taxon>
        <taxon>Dothideomycetes</taxon>
        <taxon>Pleosporomycetidae</taxon>
        <taxon>Gloniales</taxon>
        <taxon>Gloniaceae</taxon>
        <taxon>Glonium</taxon>
    </lineage>
</organism>
<reference evidence="2 3" key="1">
    <citation type="journal article" date="2016" name="Nat. Commun.">
        <title>Ectomycorrhizal ecology is imprinted in the genome of the dominant symbiotic fungus Cenococcum geophilum.</title>
        <authorList>
            <consortium name="DOE Joint Genome Institute"/>
            <person name="Peter M."/>
            <person name="Kohler A."/>
            <person name="Ohm R.A."/>
            <person name="Kuo A."/>
            <person name="Krutzmann J."/>
            <person name="Morin E."/>
            <person name="Arend M."/>
            <person name="Barry K.W."/>
            <person name="Binder M."/>
            <person name="Choi C."/>
            <person name="Clum A."/>
            <person name="Copeland A."/>
            <person name="Grisel N."/>
            <person name="Haridas S."/>
            <person name="Kipfer T."/>
            <person name="LaButti K."/>
            <person name="Lindquist E."/>
            <person name="Lipzen A."/>
            <person name="Maire R."/>
            <person name="Meier B."/>
            <person name="Mihaltcheva S."/>
            <person name="Molinier V."/>
            <person name="Murat C."/>
            <person name="Poggeler S."/>
            <person name="Quandt C.A."/>
            <person name="Sperisen C."/>
            <person name="Tritt A."/>
            <person name="Tisserant E."/>
            <person name="Crous P.W."/>
            <person name="Henrissat B."/>
            <person name="Nehls U."/>
            <person name="Egli S."/>
            <person name="Spatafora J.W."/>
            <person name="Grigoriev I.V."/>
            <person name="Martin F.M."/>
        </authorList>
    </citation>
    <scope>NUCLEOTIDE SEQUENCE [LARGE SCALE GENOMIC DNA]</scope>
    <source>
        <strain evidence="2 3">CBS 207.34</strain>
    </source>
</reference>
<proteinExistence type="predicted"/>
<gene>
    <name evidence="2" type="ORF">AOQ84DRAFT_375286</name>
</gene>
<evidence type="ECO:0000313" key="3">
    <source>
        <dbReference type="Proteomes" id="UP000250140"/>
    </source>
</evidence>
<feature type="compositionally biased region" description="Polar residues" evidence="1">
    <location>
        <begin position="106"/>
        <end position="116"/>
    </location>
</feature>
<name>A0A8E2JUD3_9PEZI</name>
<evidence type="ECO:0000256" key="1">
    <source>
        <dbReference type="SAM" id="MobiDB-lite"/>
    </source>
</evidence>
<sequence length="337" mass="36548">MASSIFHWGTVSGPSLGVPRPLRTGLMRVGEVSARGRKAALAGALGEWLDLVMGTGNHSQSGKLTADPISNGALKGACEDPLLSISMLGLTAATTKPGLHKHTGSADYQDNFQTHTGAKEEPRGKTAAKRAAESQLLCVVTAALLLLLDEHIGEQAETARRTLQVATGEPDNAKQTQTQVATTEPDKAKYIQMFRLCEESLHSIPTTNSPPRTTMNHMRMHVRYPAHWRDGVFHCGPMVVAGDTLPKHFRGPGPSLRTGSDLGEDDQQHFRRGVAHHESSRAQVTFTLNGKDARVKAVKGRALKATKNSTTIHHGRNPCTDSLNQRHIDFLLYLSRV</sequence>
<evidence type="ECO:0000313" key="2">
    <source>
        <dbReference type="EMBL" id="OCL10025.1"/>
    </source>
</evidence>
<keyword evidence="3" id="KW-1185">Reference proteome</keyword>
<feature type="region of interest" description="Disordered" evidence="1">
    <location>
        <begin position="98"/>
        <end position="125"/>
    </location>
</feature>
<dbReference type="Proteomes" id="UP000250140">
    <property type="component" value="Unassembled WGS sequence"/>
</dbReference>
<protein>
    <submittedName>
        <fullName evidence="2">Uncharacterized protein</fullName>
    </submittedName>
</protein>
<accession>A0A8E2JUD3</accession>
<dbReference type="EMBL" id="KV749318">
    <property type="protein sequence ID" value="OCL10025.1"/>
    <property type="molecule type" value="Genomic_DNA"/>
</dbReference>